<dbReference type="SUPFAM" id="SSF46689">
    <property type="entry name" value="Homeodomain-like"/>
    <property type="match status" value="1"/>
</dbReference>
<dbReference type="Proteomes" id="UP000031565">
    <property type="component" value="Unassembled WGS sequence"/>
</dbReference>
<protein>
    <submittedName>
        <fullName evidence="1">Transposase</fullName>
    </submittedName>
</protein>
<reference evidence="1 2" key="1">
    <citation type="journal article" date="2015" name="MBio">
        <title>Genome sequence of the Drosophila melanogaster male-killing Spiroplasma strain MSRO endosymbiont.</title>
        <authorList>
            <person name="Paredes J.C."/>
            <person name="Herren J.K."/>
            <person name="Schupfer F."/>
            <person name="Marin R."/>
            <person name="Claverol S."/>
            <person name="Kuo C.H."/>
            <person name="Lemaitre B."/>
            <person name="Beven L."/>
        </authorList>
    </citation>
    <scope>NUCLEOTIDE SEQUENCE [LARGE SCALE GENOMIC DNA]</scope>
    <source>
        <strain evidence="1 2">MSRO</strain>
    </source>
</reference>
<dbReference type="RefSeq" id="WP_040093486.1">
    <property type="nucleotide sequence ID" value="NZ_CM020866.1"/>
</dbReference>
<proteinExistence type="predicted"/>
<organism evidence="1 2">
    <name type="scientific">Spiroplasma poulsonii</name>
    <dbReference type="NCBI Taxonomy" id="2138"/>
    <lineage>
        <taxon>Bacteria</taxon>
        <taxon>Bacillati</taxon>
        <taxon>Mycoplasmatota</taxon>
        <taxon>Mollicutes</taxon>
        <taxon>Entomoplasmatales</taxon>
        <taxon>Spiroplasmataceae</taxon>
        <taxon>Spiroplasma</taxon>
    </lineage>
</organism>
<dbReference type="InterPro" id="IPR002514">
    <property type="entry name" value="Transposase_8"/>
</dbReference>
<dbReference type="InterPro" id="IPR009057">
    <property type="entry name" value="Homeodomain-like_sf"/>
</dbReference>
<dbReference type="OrthoDB" id="884299at2"/>
<keyword evidence="2" id="KW-1185">Reference proteome</keyword>
<dbReference type="GO" id="GO:0004803">
    <property type="term" value="F:transposase activity"/>
    <property type="evidence" value="ECO:0007669"/>
    <property type="project" value="InterPro"/>
</dbReference>
<dbReference type="Pfam" id="PF01527">
    <property type="entry name" value="HTH_Tnp_1"/>
    <property type="match status" value="1"/>
</dbReference>
<dbReference type="GO" id="GO:0003677">
    <property type="term" value="F:DNA binding"/>
    <property type="evidence" value="ECO:0007669"/>
    <property type="project" value="InterPro"/>
</dbReference>
<comment type="caution">
    <text evidence="1">The sequence shown here is derived from an EMBL/GenBank/DDBJ whole genome shotgun (WGS) entry which is preliminary data.</text>
</comment>
<dbReference type="AlphaFoldDB" id="A0A2P6FCZ5"/>
<evidence type="ECO:0000313" key="1">
    <source>
        <dbReference type="EMBL" id="PQM31335.1"/>
    </source>
</evidence>
<accession>A0A2P6FCZ5</accession>
<dbReference type="Gene3D" id="1.10.10.60">
    <property type="entry name" value="Homeodomain-like"/>
    <property type="match status" value="1"/>
</dbReference>
<gene>
    <name evidence="1" type="ORF">SMSRO_SF011540</name>
</gene>
<name>A0A2P6FCZ5_9MOLU</name>
<evidence type="ECO:0000313" key="2">
    <source>
        <dbReference type="Proteomes" id="UP000031565"/>
    </source>
</evidence>
<dbReference type="GO" id="GO:0006313">
    <property type="term" value="P:DNA transposition"/>
    <property type="evidence" value="ECO:0007669"/>
    <property type="project" value="InterPro"/>
</dbReference>
<dbReference type="EMBL" id="JTLV02000001">
    <property type="protein sequence ID" value="PQM31335.1"/>
    <property type="molecule type" value="Genomic_DNA"/>
</dbReference>
<sequence length="97" mass="11354">MAKNHYTDEFKQQIVSLYKTGKTGKTGKTAKQLSSDYQVGKSTVWKWIHEFNNSGSFKAKDNRSPEENELIHLRKEIKQLRMENDILKQATLIIRKK</sequence>